<feature type="binding site" evidence="4">
    <location>
        <position position="231"/>
    </location>
    <ligand>
        <name>D-glyceraldehyde 3-phosphate</name>
        <dbReference type="ChEBI" id="CHEBI:59776"/>
    </ligand>
</feature>
<dbReference type="GO" id="GO:0016620">
    <property type="term" value="F:oxidoreductase activity, acting on the aldehyde or oxo group of donors, NAD or NADP as acceptor"/>
    <property type="evidence" value="ECO:0007669"/>
    <property type="project" value="InterPro"/>
</dbReference>
<dbReference type="CDD" id="cd18126">
    <property type="entry name" value="GAPDH_I_C"/>
    <property type="match status" value="1"/>
</dbReference>
<organism evidence="10 11">
    <name type="scientific">Candidatus Kuenenbacteria bacterium RIFCSPLOWO2_02_FULL_42_16</name>
    <dbReference type="NCBI Taxonomy" id="1798564"/>
    <lineage>
        <taxon>Bacteria</taxon>
        <taxon>Candidatus Kueneniibacteriota</taxon>
    </lineage>
</organism>
<feature type="active site" description="Nucleophile" evidence="3">
    <location>
        <position position="151"/>
    </location>
</feature>
<evidence type="ECO:0000256" key="4">
    <source>
        <dbReference type="PIRSR" id="PIRSR000149-2"/>
    </source>
</evidence>
<evidence type="ECO:0000256" key="8">
    <source>
        <dbReference type="RuleBase" id="RU361160"/>
    </source>
</evidence>
<dbReference type="InterPro" id="IPR020831">
    <property type="entry name" value="GlycerAld/Erythrose_P_DH"/>
</dbReference>
<name>A0A1F6FZZ8_9BACT</name>
<comment type="similarity">
    <text evidence="1 7">Belongs to the glyceraldehyde-3-phosphate dehydrogenase family.</text>
</comment>
<dbReference type="NCBIfam" id="TIGR01534">
    <property type="entry name" value="GAPDH-I"/>
    <property type="match status" value="1"/>
</dbReference>
<dbReference type="PROSITE" id="PS00071">
    <property type="entry name" value="GAPDH"/>
    <property type="match status" value="1"/>
</dbReference>
<dbReference type="EC" id="1.2.1.-" evidence="8"/>
<feature type="binding site" evidence="4">
    <location>
        <begin position="208"/>
        <end position="209"/>
    </location>
    <ligand>
        <name>D-glyceraldehyde 3-phosphate</name>
        <dbReference type="ChEBI" id="CHEBI:59776"/>
    </ligand>
</feature>
<dbReference type="Gene3D" id="3.30.360.10">
    <property type="entry name" value="Dihydrodipicolinate Reductase, domain 2"/>
    <property type="match status" value="1"/>
</dbReference>
<comment type="caution">
    <text evidence="10">The sequence shown here is derived from an EMBL/GenBank/DDBJ whole genome shotgun (WGS) entry which is preliminary data.</text>
</comment>
<dbReference type="Gene3D" id="3.40.50.720">
    <property type="entry name" value="NAD(P)-binding Rossmann-like Domain"/>
    <property type="match status" value="1"/>
</dbReference>
<dbReference type="PANTHER" id="PTHR43148">
    <property type="entry name" value="GLYCERALDEHYDE-3-PHOSPHATE DEHYDROGENASE 2"/>
    <property type="match status" value="1"/>
</dbReference>
<feature type="binding site" evidence="5">
    <location>
        <begin position="11"/>
        <end position="12"/>
    </location>
    <ligand>
        <name>NAD(+)</name>
        <dbReference type="ChEBI" id="CHEBI:57540"/>
    </ligand>
</feature>
<dbReference type="GO" id="GO:0050661">
    <property type="term" value="F:NADP binding"/>
    <property type="evidence" value="ECO:0007669"/>
    <property type="project" value="InterPro"/>
</dbReference>
<dbReference type="GO" id="GO:0006006">
    <property type="term" value="P:glucose metabolic process"/>
    <property type="evidence" value="ECO:0007669"/>
    <property type="project" value="InterPro"/>
</dbReference>
<feature type="binding site" evidence="4">
    <location>
        <begin position="150"/>
        <end position="152"/>
    </location>
    <ligand>
        <name>D-glyceraldehyde 3-phosphate</name>
        <dbReference type="ChEBI" id="CHEBI:59776"/>
    </ligand>
</feature>
<proteinExistence type="inferred from homology"/>
<dbReference type="CDD" id="cd05214">
    <property type="entry name" value="GAPDH_I_N"/>
    <property type="match status" value="1"/>
</dbReference>
<dbReference type="EMBL" id="MFMZ01000011">
    <property type="protein sequence ID" value="OGG91421.1"/>
    <property type="molecule type" value="Genomic_DNA"/>
</dbReference>
<feature type="binding site" evidence="5">
    <location>
        <position position="119"/>
    </location>
    <ligand>
        <name>NAD(+)</name>
        <dbReference type="ChEBI" id="CHEBI:57540"/>
    </ligand>
</feature>
<keyword evidence="5" id="KW-0547">Nucleotide-binding</keyword>
<gene>
    <name evidence="10" type="ORF">A3H55_03340</name>
</gene>
<reference evidence="10 11" key="1">
    <citation type="journal article" date="2016" name="Nat. Commun.">
        <title>Thousands of microbial genomes shed light on interconnected biogeochemical processes in an aquifer system.</title>
        <authorList>
            <person name="Anantharaman K."/>
            <person name="Brown C.T."/>
            <person name="Hug L.A."/>
            <person name="Sharon I."/>
            <person name="Castelle C.J."/>
            <person name="Probst A.J."/>
            <person name="Thomas B.C."/>
            <person name="Singh A."/>
            <person name="Wilkins M.J."/>
            <person name="Karaoz U."/>
            <person name="Brodie E.L."/>
            <person name="Williams K.H."/>
            <person name="Hubbard S.S."/>
            <person name="Banfield J.F."/>
        </authorList>
    </citation>
    <scope>NUCLEOTIDE SEQUENCE [LARGE SCALE GENOMIC DNA]</scope>
</reference>
<dbReference type="InterPro" id="IPR020828">
    <property type="entry name" value="GlycerAld_3-P_DH_NAD(P)-bd"/>
</dbReference>
<dbReference type="FunFam" id="3.40.50.720:FF:000001">
    <property type="entry name" value="Glyceraldehyde-3-phosphate dehydrogenase"/>
    <property type="match status" value="1"/>
</dbReference>
<feature type="binding site" evidence="5">
    <location>
        <position position="314"/>
    </location>
    <ligand>
        <name>NAD(+)</name>
        <dbReference type="ChEBI" id="CHEBI:57540"/>
    </ligand>
</feature>
<evidence type="ECO:0000256" key="1">
    <source>
        <dbReference type="ARBA" id="ARBA00007406"/>
    </source>
</evidence>
<dbReference type="SUPFAM" id="SSF55347">
    <property type="entry name" value="Glyceraldehyde-3-phosphate dehydrogenase-like, C-terminal domain"/>
    <property type="match status" value="1"/>
</dbReference>
<protein>
    <recommendedName>
        <fullName evidence="8">Glyceraldehyde-3-phosphate dehydrogenase</fullName>
        <ecNumber evidence="8">1.2.1.-</ecNumber>
    </recommendedName>
</protein>
<dbReference type="SUPFAM" id="SSF51735">
    <property type="entry name" value="NAD(P)-binding Rossmann-fold domains"/>
    <property type="match status" value="1"/>
</dbReference>
<dbReference type="InterPro" id="IPR036291">
    <property type="entry name" value="NAD(P)-bd_dom_sf"/>
</dbReference>
<evidence type="ECO:0000313" key="10">
    <source>
        <dbReference type="EMBL" id="OGG91421.1"/>
    </source>
</evidence>
<dbReference type="InterPro" id="IPR020830">
    <property type="entry name" value="GlycerAld_3-P_DH_AS"/>
</dbReference>
<dbReference type="FunFam" id="3.30.360.10:FF:000002">
    <property type="entry name" value="Glyceraldehyde-3-phosphate dehydrogenase"/>
    <property type="match status" value="1"/>
</dbReference>
<evidence type="ECO:0000256" key="5">
    <source>
        <dbReference type="PIRSR" id="PIRSR000149-3"/>
    </source>
</evidence>
<accession>A0A1F6FZZ8</accession>
<sequence length="329" mass="35769">MKRLAINGFGRIGRAALKIALKQKNLEVVAINDLTDTRTLAHLLKYDTVYGVYGEPVSSDEKNIIVTKKKIPVFAVPDPLKLPWKKLKVDVVLECTGRFVKNNDAARHLKAGAKSVIVSAPAKGEGDVPTFLMGVNEKNIKQFKVISNASCTTNSIAPITSIIDKNFGVEKAALTTIHAYTADQNLVDGPHKDLRRARAAQNIIPTSTGAAIAMTEVLPQLKGKFDGIAVRVPVTCGSLSDLTYLVKKPTTAVEVNKILKQASQTKNLKNIIAYSEDPLVSSDIIGSPYSAIIDSLSTKVIDGTLIKILAWYDNEWGYSNRLVEMAEII</sequence>
<dbReference type="GO" id="GO:0051287">
    <property type="term" value="F:NAD binding"/>
    <property type="evidence" value="ECO:0007669"/>
    <property type="project" value="InterPro"/>
</dbReference>
<dbReference type="Pfam" id="PF02800">
    <property type="entry name" value="Gp_dh_C"/>
    <property type="match status" value="1"/>
</dbReference>
<dbReference type="SMART" id="SM00846">
    <property type="entry name" value="Gp_dh_N"/>
    <property type="match status" value="1"/>
</dbReference>
<evidence type="ECO:0000313" key="11">
    <source>
        <dbReference type="Proteomes" id="UP000177998"/>
    </source>
</evidence>
<keyword evidence="5" id="KW-0520">NAD</keyword>
<evidence type="ECO:0000256" key="6">
    <source>
        <dbReference type="PIRSR" id="PIRSR000149-4"/>
    </source>
</evidence>
<dbReference type="STRING" id="1798564.A3H55_03340"/>
<keyword evidence="2 8" id="KW-0560">Oxidoreductase</keyword>
<feature type="binding site" evidence="5">
    <location>
        <position position="33"/>
    </location>
    <ligand>
        <name>NAD(+)</name>
        <dbReference type="ChEBI" id="CHEBI:57540"/>
    </ligand>
</feature>
<dbReference type="InterPro" id="IPR006424">
    <property type="entry name" value="Glyceraldehyde-3-P_DH_1"/>
</dbReference>
<evidence type="ECO:0000256" key="2">
    <source>
        <dbReference type="ARBA" id="ARBA00023002"/>
    </source>
</evidence>
<evidence type="ECO:0000256" key="3">
    <source>
        <dbReference type="PIRSR" id="PIRSR000149-1"/>
    </source>
</evidence>
<dbReference type="InterPro" id="IPR020829">
    <property type="entry name" value="GlycerAld_3-P_DH_cat"/>
</dbReference>
<dbReference type="Proteomes" id="UP000177998">
    <property type="component" value="Unassembled WGS sequence"/>
</dbReference>
<dbReference type="Pfam" id="PF00044">
    <property type="entry name" value="Gp_dh_N"/>
    <property type="match status" value="1"/>
</dbReference>
<feature type="binding site" evidence="4">
    <location>
        <position position="181"/>
    </location>
    <ligand>
        <name>D-glyceraldehyde 3-phosphate</name>
        <dbReference type="ChEBI" id="CHEBI:59776"/>
    </ligand>
</feature>
<evidence type="ECO:0000256" key="7">
    <source>
        <dbReference type="RuleBase" id="RU000397"/>
    </source>
</evidence>
<evidence type="ECO:0000259" key="9">
    <source>
        <dbReference type="SMART" id="SM00846"/>
    </source>
</evidence>
<feature type="site" description="Activates thiol group during catalysis" evidence="6">
    <location>
        <position position="178"/>
    </location>
</feature>
<feature type="domain" description="Glyceraldehyde 3-phosphate dehydrogenase NAD(P) binding" evidence="9">
    <location>
        <begin position="2"/>
        <end position="151"/>
    </location>
</feature>
<dbReference type="PRINTS" id="PR00078">
    <property type="entry name" value="G3PDHDRGNASE"/>
</dbReference>
<dbReference type="PIRSF" id="PIRSF000149">
    <property type="entry name" value="GAP_DH"/>
    <property type="match status" value="1"/>
</dbReference>
<dbReference type="AlphaFoldDB" id="A0A1F6FZZ8"/>